<proteinExistence type="predicted"/>
<feature type="compositionally biased region" description="Polar residues" evidence="1">
    <location>
        <begin position="1"/>
        <end position="20"/>
    </location>
</feature>
<name>A0A067SF39_GALM3</name>
<evidence type="ECO:0000313" key="2">
    <source>
        <dbReference type="EMBL" id="KDR66359.1"/>
    </source>
</evidence>
<dbReference type="Proteomes" id="UP000027222">
    <property type="component" value="Unassembled WGS sequence"/>
</dbReference>
<sequence>MSTLHQPSTSNMKPMNSQLVSPGISRAPAPPQAQSKPPRTRVPPPPSCSHNYQLQVWNAILWPAFGYLNHLPIVTVNMHALLLTYGQTHTYDPSIQENQLRIDYNLLYSPSSPPISIPTINLRRVFSRHLLMPSFPRRRPYFNQALHRILAFHQHCEPHRTWTFRMSPDLRLGGHSLWTAVGFPGEISPRSQRRVSGLVPRSSPNLLQVRPHLHAPSTFVGLRATEPTVMIKF</sequence>
<evidence type="ECO:0000313" key="3">
    <source>
        <dbReference type="Proteomes" id="UP000027222"/>
    </source>
</evidence>
<keyword evidence="3" id="KW-1185">Reference proteome</keyword>
<protein>
    <submittedName>
        <fullName evidence="2">Uncharacterized protein</fullName>
    </submittedName>
</protein>
<accession>A0A067SF39</accession>
<dbReference type="EMBL" id="KL142424">
    <property type="protein sequence ID" value="KDR66359.1"/>
    <property type="molecule type" value="Genomic_DNA"/>
</dbReference>
<feature type="region of interest" description="Disordered" evidence="1">
    <location>
        <begin position="1"/>
        <end position="47"/>
    </location>
</feature>
<reference evidence="3" key="1">
    <citation type="journal article" date="2014" name="Proc. Natl. Acad. Sci. U.S.A.">
        <title>Extensive sampling of basidiomycete genomes demonstrates inadequacy of the white-rot/brown-rot paradigm for wood decay fungi.</title>
        <authorList>
            <person name="Riley R."/>
            <person name="Salamov A.A."/>
            <person name="Brown D.W."/>
            <person name="Nagy L.G."/>
            <person name="Floudas D."/>
            <person name="Held B.W."/>
            <person name="Levasseur A."/>
            <person name="Lombard V."/>
            <person name="Morin E."/>
            <person name="Otillar R."/>
            <person name="Lindquist E.A."/>
            <person name="Sun H."/>
            <person name="LaButti K.M."/>
            <person name="Schmutz J."/>
            <person name="Jabbour D."/>
            <person name="Luo H."/>
            <person name="Baker S.E."/>
            <person name="Pisabarro A.G."/>
            <person name="Walton J.D."/>
            <person name="Blanchette R.A."/>
            <person name="Henrissat B."/>
            <person name="Martin F."/>
            <person name="Cullen D."/>
            <person name="Hibbett D.S."/>
            <person name="Grigoriev I.V."/>
        </authorList>
    </citation>
    <scope>NUCLEOTIDE SEQUENCE [LARGE SCALE GENOMIC DNA]</scope>
    <source>
        <strain evidence="3">CBS 339.88</strain>
    </source>
</reference>
<dbReference type="HOGENOM" id="CLU_1189992_0_0_1"/>
<evidence type="ECO:0000256" key="1">
    <source>
        <dbReference type="SAM" id="MobiDB-lite"/>
    </source>
</evidence>
<dbReference type="AlphaFoldDB" id="A0A067SF39"/>
<gene>
    <name evidence="2" type="ORF">GALMADRAFT_147951</name>
</gene>
<organism evidence="2 3">
    <name type="scientific">Galerina marginata (strain CBS 339.88)</name>
    <dbReference type="NCBI Taxonomy" id="685588"/>
    <lineage>
        <taxon>Eukaryota</taxon>
        <taxon>Fungi</taxon>
        <taxon>Dikarya</taxon>
        <taxon>Basidiomycota</taxon>
        <taxon>Agaricomycotina</taxon>
        <taxon>Agaricomycetes</taxon>
        <taxon>Agaricomycetidae</taxon>
        <taxon>Agaricales</taxon>
        <taxon>Agaricineae</taxon>
        <taxon>Strophariaceae</taxon>
        <taxon>Galerina</taxon>
    </lineage>
</organism>